<evidence type="ECO:0000313" key="4">
    <source>
        <dbReference type="Proteomes" id="UP001324427"/>
    </source>
</evidence>
<keyword evidence="2" id="KW-1133">Transmembrane helix</keyword>
<feature type="transmembrane region" description="Helical" evidence="2">
    <location>
        <begin position="32"/>
        <end position="55"/>
    </location>
</feature>
<dbReference type="AlphaFoldDB" id="A0AAV9JVF5"/>
<keyword evidence="4" id="KW-1185">Reference proteome</keyword>
<gene>
    <name evidence="3" type="ORF">LTR36_006545</name>
</gene>
<feature type="region of interest" description="Disordered" evidence="1">
    <location>
        <begin position="59"/>
        <end position="78"/>
    </location>
</feature>
<evidence type="ECO:0000313" key="3">
    <source>
        <dbReference type="EMBL" id="KAK4549548.1"/>
    </source>
</evidence>
<dbReference type="Proteomes" id="UP001324427">
    <property type="component" value="Unassembled WGS sequence"/>
</dbReference>
<protein>
    <submittedName>
        <fullName evidence="3">Uncharacterized protein</fullName>
    </submittedName>
</protein>
<dbReference type="EMBL" id="JAVFHQ010000004">
    <property type="protein sequence ID" value="KAK4549548.1"/>
    <property type="molecule type" value="Genomic_DNA"/>
</dbReference>
<keyword evidence="2" id="KW-0472">Membrane</keyword>
<feature type="region of interest" description="Disordered" evidence="1">
    <location>
        <begin position="130"/>
        <end position="149"/>
    </location>
</feature>
<name>A0AAV9JVF5_9PEZI</name>
<evidence type="ECO:0000256" key="2">
    <source>
        <dbReference type="SAM" id="Phobius"/>
    </source>
</evidence>
<evidence type="ECO:0000256" key="1">
    <source>
        <dbReference type="SAM" id="MobiDB-lite"/>
    </source>
</evidence>
<comment type="caution">
    <text evidence="3">The sequence shown here is derived from an EMBL/GenBank/DDBJ whole genome shotgun (WGS) entry which is preliminary data.</text>
</comment>
<sequence length="149" mass="16675">MQATGAICLVLAMVAILAMLHLDPAAICRFFVYLAIIVVLLAAACLGINSLALLIDGDSTPPAVQQWQPSGRLERQEEEKKRAAAELEKRCKVVFGGMKKKEKEPVRSQGGFRQKMSAYELRAARREAETYERERAQHAAYERDLAERE</sequence>
<organism evidence="3 4">
    <name type="scientific">Oleoguttula mirabilis</name>
    <dbReference type="NCBI Taxonomy" id="1507867"/>
    <lineage>
        <taxon>Eukaryota</taxon>
        <taxon>Fungi</taxon>
        <taxon>Dikarya</taxon>
        <taxon>Ascomycota</taxon>
        <taxon>Pezizomycotina</taxon>
        <taxon>Dothideomycetes</taxon>
        <taxon>Dothideomycetidae</taxon>
        <taxon>Mycosphaerellales</taxon>
        <taxon>Teratosphaeriaceae</taxon>
        <taxon>Oleoguttula</taxon>
    </lineage>
</organism>
<proteinExistence type="predicted"/>
<accession>A0AAV9JVF5</accession>
<reference evidence="3 4" key="1">
    <citation type="submission" date="2021-11" db="EMBL/GenBank/DDBJ databases">
        <title>Black yeast isolated from Biological Soil Crust.</title>
        <authorList>
            <person name="Kurbessoian T."/>
        </authorList>
    </citation>
    <scope>NUCLEOTIDE SEQUENCE [LARGE SCALE GENOMIC DNA]</scope>
    <source>
        <strain evidence="3 4">CCFEE 5522</strain>
    </source>
</reference>
<keyword evidence="2" id="KW-0812">Transmembrane</keyword>